<keyword evidence="2" id="KW-1185">Reference proteome</keyword>
<accession>A0A931G9H0</accession>
<dbReference type="Proteomes" id="UP000655366">
    <property type="component" value="Unassembled WGS sequence"/>
</dbReference>
<protein>
    <submittedName>
        <fullName evidence="1">Uncharacterized protein</fullName>
    </submittedName>
</protein>
<comment type="caution">
    <text evidence="1">The sequence shown here is derived from an EMBL/GenBank/DDBJ whole genome shotgun (WGS) entry which is preliminary data.</text>
</comment>
<dbReference type="RefSeq" id="WP_196395638.1">
    <property type="nucleotide sequence ID" value="NZ_JADNYM010000005.1"/>
</dbReference>
<sequence>MAPTRTPQITIDQLRKREIVTVDLLDSAAPNAGDRRDIITAPVQPLSVFSRKVTGHDS</sequence>
<dbReference type="EMBL" id="JADNYM010000005">
    <property type="protein sequence ID" value="MBG0738687.1"/>
    <property type="molecule type" value="Genomic_DNA"/>
</dbReference>
<organism evidence="1 2">
    <name type="scientific">Arthrobacter terrae</name>
    <dbReference type="NCBI Taxonomy" id="2935737"/>
    <lineage>
        <taxon>Bacteria</taxon>
        <taxon>Bacillati</taxon>
        <taxon>Actinomycetota</taxon>
        <taxon>Actinomycetes</taxon>
        <taxon>Micrococcales</taxon>
        <taxon>Micrococcaceae</taxon>
        <taxon>Arthrobacter</taxon>
    </lineage>
</organism>
<proteinExistence type="predicted"/>
<gene>
    <name evidence="1" type="ORF">IV500_04530</name>
</gene>
<evidence type="ECO:0000313" key="2">
    <source>
        <dbReference type="Proteomes" id="UP000655366"/>
    </source>
</evidence>
<evidence type="ECO:0000313" key="1">
    <source>
        <dbReference type="EMBL" id="MBG0738687.1"/>
    </source>
</evidence>
<dbReference type="AlphaFoldDB" id="A0A931G9H0"/>
<name>A0A931G9H0_9MICC</name>
<reference evidence="1 2" key="1">
    <citation type="submission" date="2020-11" db="EMBL/GenBank/DDBJ databases">
        <title>Arthrobacter antarcticus sp. nov., isolated from Antarctic Soil.</title>
        <authorList>
            <person name="Li J."/>
        </authorList>
    </citation>
    <scope>NUCLEOTIDE SEQUENCE [LARGE SCALE GENOMIC DNA]</scope>
    <source>
        <strain evidence="1 2">Z1-20</strain>
    </source>
</reference>